<keyword evidence="5 8" id="KW-0812">Transmembrane</keyword>
<keyword evidence="7 8" id="KW-0472">Membrane</keyword>
<dbReference type="AlphaFoldDB" id="A0A366K5G6"/>
<protein>
    <submittedName>
        <fullName evidence="9">Spore germination protein (Amino acid permease)</fullName>
    </submittedName>
</protein>
<dbReference type="PANTHER" id="PTHR34975:SF2">
    <property type="entry name" value="SPORE GERMINATION PROTEIN A2"/>
    <property type="match status" value="1"/>
</dbReference>
<accession>A0A366K5G6</accession>
<dbReference type="OrthoDB" id="2380240at2"/>
<feature type="transmembrane region" description="Helical" evidence="8">
    <location>
        <begin position="142"/>
        <end position="163"/>
    </location>
</feature>
<dbReference type="InterPro" id="IPR004761">
    <property type="entry name" value="Spore_GerAB"/>
</dbReference>
<dbReference type="Pfam" id="PF03845">
    <property type="entry name" value="Spore_permease"/>
    <property type="match status" value="1"/>
</dbReference>
<feature type="transmembrane region" description="Helical" evidence="8">
    <location>
        <begin position="110"/>
        <end position="135"/>
    </location>
</feature>
<keyword evidence="3" id="KW-0813">Transport</keyword>
<comment type="similarity">
    <text evidence="2">Belongs to the amino acid-polyamine-organocation (APC) superfamily. Spore germination protein (SGP) (TC 2.A.3.9) family.</text>
</comment>
<evidence type="ECO:0000256" key="2">
    <source>
        <dbReference type="ARBA" id="ARBA00007998"/>
    </source>
</evidence>
<dbReference type="GO" id="GO:0009847">
    <property type="term" value="P:spore germination"/>
    <property type="evidence" value="ECO:0007669"/>
    <property type="project" value="InterPro"/>
</dbReference>
<evidence type="ECO:0000256" key="1">
    <source>
        <dbReference type="ARBA" id="ARBA00004141"/>
    </source>
</evidence>
<feature type="transmembrane region" description="Helical" evidence="8">
    <location>
        <begin position="269"/>
        <end position="291"/>
    </location>
</feature>
<feature type="transmembrane region" description="Helical" evidence="8">
    <location>
        <begin position="303"/>
        <end position="321"/>
    </location>
</feature>
<feature type="transmembrane region" description="Helical" evidence="8">
    <location>
        <begin position="220"/>
        <end position="240"/>
    </location>
</feature>
<dbReference type="Gene3D" id="1.20.1740.10">
    <property type="entry name" value="Amino acid/polyamine transporter I"/>
    <property type="match status" value="1"/>
</dbReference>
<evidence type="ECO:0000256" key="8">
    <source>
        <dbReference type="SAM" id="Phobius"/>
    </source>
</evidence>
<organism evidence="9 10">
    <name type="scientific">Cytobacillus firmus</name>
    <name type="common">Bacillus firmus</name>
    <dbReference type="NCBI Taxonomy" id="1399"/>
    <lineage>
        <taxon>Bacteria</taxon>
        <taxon>Bacillati</taxon>
        <taxon>Bacillota</taxon>
        <taxon>Bacilli</taxon>
        <taxon>Bacillales</taxon>
        <taxon>Bacillaceae</taxon>
        <taxon>Cytobacillus</taxon>
    </lineage>
</organism>
<proteinExistence type="inferred from homology"/>
<dbReference type="RefSeq" id="WP_113881374.1">
    <property type="nucleotide sequence ID" value="NZ_QNSF01000002.1"/>
</dbReference>
<sequence length="361" mass="41401">MKVSIRHQVSPYLVFFIIYNSQVGVGILSFQRTIAEKAGYDAWMGVLAAGCLVQVLIWVMYKLLGKANGDIIDVHTATFGKLLGKFLSLFIVIYYALASLSVMLEFIEIIQVWMFSAVPSWVISALILMLVYYCISGGFRIVVGLSFLSFIFPQILILVLYMFPLKIAQFSNLLPIMNHSFMDMLDSIKSSMYTIAGTEALLMFYPFIRNPDESRKFAHLGVLFTTLLYTISSIVSFTFYSEEQLKTTIWPELSLTKIIKFSYLERFEYLYISMYLVIVTALISLLLWCSSRGLKKIFNMKQKYALLIISLGSVLICQLANEQFDAMLDKYITQMNLYAFYVYIPLLLLYFTLFKRGNQSG</sequence>
<dbReference type="GO" id="GO:0016020">
    <property type="term" value="C:membrane"/>
    <property type="evidence" value="ECO:0007669"/>
    <property type="project" value="UniProtKB-SubCell"/>
</dbReference>
<keyword evidence="10" id="KW-1185">Reference proteome</keyword>
<dbReference type="PANTHER" id="PTHR34975">
    <property type="entry name" value="SPORE GERMINATION PROTEIN A2"/>
    <property type="match status" value="1"/>
</dbReference>
<dbReference type="NCBIfam" id="TIGR00912">
    <property type="entry name" value="2A0309"/>
    <property type="match status" value="1"/>
</dbReference>
<comment type="caution">
    <text evidence="9">The sequence shown here is derived from an EMBL/GenBank/DDBJ whole genome shotgun (WGS) entry which is preliminary data.</text>
</comment>
<comment type="subcellular location">
    <subcellularLocation>
        <location evidence="1">Membrane</location>
        <topology evidence="1">Multi-pass membrane protein</topology>
    </subcellularLocation>
</comment>
<evidence type="ECO:0000256" key="5">
    <source>
        <dbReference type="ARBA" id="ARBA00022692"/>
    </source>
</evidence>
<dbReference type="Proteomes" id="UP000252731">
    <property type="component" value="Unassembled WGS sequence"/>
</dbReference>
<feature type="transmembrane region" description="Helical" evidence="8">
    <location>
        <begin position="12"/>
        <end position="30"/>
    </location>
</feature>
<reference evidence="9 10" key="1">
    <citation type="submission" date="2018-06" db="EMBL/GenBank/DDBJ databases">
        <title>Freshwater and sediment microbial communities from various areas in North America, analyzing microbe dynamics in response to fracking.</title>
        <authorList>
            <person name="Lamendella R."/>
        </authorList>
    </citation>
    <scope>NUCLEOTIDE SEQUENCE [LARGE SCALE GENOMIC DNA]</scope>
    <source>
        <strain evidence="9 10">14_TX</strain>
    </source>
</reference>
<evidence type="ECO:0000256" key="4">
    <source>
        <dbReference type="ARBA" id="ARBA00022544"/>
    </source>
</evidence>
<feature type="transmembrane region" description="Helical" evidence="8">
    <location>
        <begin position="337"/>
        <end position="354"/>
    </location>
</feature>
<evidence type="ECO:0000256" key="3">
    <source>
        <dbReference type="ARBA" id="ARBA00022448"/>
    </source>
</evidence>
<evidence type="ECO:0000313" key="10">
    <source>
        <dbReference type="Proteomes" id="UP000252731"/>
    </source>
</evidence>
<gene>
    <name evidence="9" type="ORF">DFO70_102156</name>
</gene>
<dbReference type="EMBL" id="QNSF01000002">
    <property type="protein sequence ID" value="RBP95831.1"/>
    <property type="molecule type" value="Genomic_DNA"/>
</dbReference>
<evidence type="ECO:0000256" key="6">
    <source>
        <dbReference type="ARBA" id="ARBA00022989"/>
    </source>
</evidence>
<keyword evidence="4" id="KW-0309">Germination</keyword>
<feature type="transmembrane region" description="Helical" evidence="8">
    <location>
        <begin position="190"/>
        <end position="208"/>
    </location>
</feature>
<feature type="transmembrane region" description="Helical" evidence="8">
    <location>
        <begin position="82"/>
        <end position="104"/>
    </location>
</feature>
<feature type="transmembrane region" description="Helical" evidence="8">
    <location>
        <begin position="42"/>
        <end position="61"/>
    </location>
</feature>
<keyword evidence="6 8" id="KW-1133">Transmembrane helix</keyword>
<evidence type="ECO:0000313" key="9">
    <source>
        <dbReference type="EMBL" id="RBP95831.1"/>
    </source>
</evidence>
<name>A0A366K5G6_CYTFI</name>
<evidence type="ECO:0000256" key="7">
    <source>
        <dbReference type="ARBA" id="ARBA00023136"/>
    </source>
</evidence>